<feature type="region of interest" description="Disordered" evidence="2">
    <location>
        <begin position="579"/>
        <end position="599"/>
    </location>
</feature>
<feature type="region of interest" description="Disordered" evidence="2">
    <location>
        <begin position="786"/>
        <end position="805"/>
    </location>
</feature>
<feature type="region of interest" description="Disordered" evidence="2">
    <location>
        <begin position="932"/>
        <end position="1001"/>
    </location>
</feature>
<dbReference type="AlphaFoldDB" id="A0A3P3Z0H4"/>
<feature type="region of interest" description="Disordered" evidence="2">
    <location>
        <begin position="1025"/>
        <end position="1094"/>
    </location>
</feature>
<sequence>MRKREPGASRLANMSSPVSNAAALVKGSAMSTTTAARSIPAHLPPSTISPPVSSSLQNTPATSSTSMALFTSQRAKETTTASTSTTMRSAVAPGYPCNANTKGLEACLPLLQAAANRAGLAAPSRAPKPLLEDNVQSRQLLSSCLKTAIVAGAATHDIRSAYSENHNRDSSMRDRATLKSSSQQGANWGRGSSAEGRDSEDDQLAQSPLRTLASLPQRTQELCEDLITLDSLVEADEAFFSAQEGMEGHVMELLRSWREPGSASDSRGGSRRPSGVYPLAAASHPSAAGAQLGDAVASCGSGGTQRVLHDFDEARDRIALLAKLHEELSELEEQHRGLQRRYVVEKSALSALNELCARLDEEDEAVREDGDGACYVEAAERVGRGAHRDGRSKTQEQQECDVVRAGLAACRLLADQLRSRGMMIADRLTNELLCLRSEVVRHDWAALQSSTPLTRMDRVAPLDGRDDSPITITSASRFAPLLQPAGGVAAGRGGKESADIVDSDDAYHFSEVAGGAHDDEANESGHFRVTATALEATKSVVFRVHVPVFASATPPALVASLPDAMTTATGGAAVAATSCTPRVSGDGPRPASSAERMRGRSSGAAEALSIASTTTVSVIASPARYALVQLYECCREGLAAMLTRLCTLRARRTTEVERLQQDQSAMDVYDPAADDLADRCAALLRYVAQLDEWVGEVLRMDQVLHERVKLPLDAALQSYDQLRTLLLEVLKQRLEDEEGRGKEHVAAVVDAEEEGGEVDGRGAHYLPHERVCSGDKEGLHALQVEDGEEDGGDQHRMSGSVGDSRARGATLALAKASSDAAPRPVLPRASAEFIGVLEALLQDQKAAGRPIATAAVFTGDTSGGERELDTGEHSSKDGVLSKVAPALAQRLSTAEEEHNVGTSALVGVEATAEAEPVSAQSATHWPRATATVVSGKANASEATGIRCDRQSEGVGGGHLAGRRRQRDRSEDESEVTPHSAPFYTPEPTDTDALNPTSTSAPPYEITVYVSSTSCSELGEELMEEMAMEQSVNHTQEGMHGLSKRLGHERDDSDGGKEDSDSDSSDDSQRGREGNSNPEPQRQRYGLGSGSGLGEGLRALFSSVVRRAVSFGDSDDDADETGRTTPFQGREQGGKSPTPLHKRARCE</sequence>
<feature type="region of interest" description="Disordered" evidence="2">
    <location>
        <begin position="40"/>
        <end position="85"/>
    </location>
</feature>
<evidence type="ECO:0000256" key="2">
    <source>
        <dbReference type="SAM" id="MobiDB-lite"/>
    </source>
</evidence>
<organism evidence="3 4">
    <name type="scientific">Leishmania braziliensis MHOM/BR/75/M2904</name>
    <dbReference type="NCBI Taxonomy" id="420245"/>
    <lineage>
        <taxon>Eukaryota</taxon>
        <taxon>Discoba</taxon>
        <taxon>Euglenozoa</taxon>
        <taxon>Kinetoplastea</taxon>
        <taxon>Metakinetoplastina</taxon>
        <taxon>Trypanosomatida</taxon>
        <taxon>Trypanosomatidae</taxon>
        <taxon>Leishmaniinae</taxon>
        <taxon>Leishmania</taxon>
        <taxon>Leishmania braziliensis species complex</taxon>
    </lineage>
</organism>
<accession>A0A3P3Z0H4</accession>
<feature type="compositionally biased region" description="Basic and acidic residues" evidence="2">
    <location>
        <begin position="165"/>
        <end position="177"/>
    </location>
</feature>
<evidence type="ECO:0000313" key="4">
    <source>
        <dbReference type="Proteomes" id="UP000319462"/>
    </source>
</evidence>
<gene>
    <name evidence="3" type="ORF">LBRM2904_12.0470</name>
</gene>
<proteinExistence type="predicted"/>
<feature type="compositionally biased region" description="Basic and acidic residues" evidence="2">
    <location>
        <begin position="1045"/>
        <end position="1058"/>
    </location>
</feature>
<dbReference type="EMBL" id="LS997611">
    <property type="protein sequence ID" value="SYZ63741.1"/>
    <property type="molecule type" value="Genomic_DNA"/>
</dbReference>
<reference evidence="3 4" key="1">
    <citation type="submission" date="2018-09" db="EMBL/GenBank/DDBJ databases">
        <authorList>
            <person name="Peiro R."/>
            <person name="Begona"/>
            <person name="Cbmso G."/>
            <person name="Lopez M."/>
            <person name="Gonzalez S."/>
        </authorList>
    </citation>
    <scope>NUCLEOTIDE SEQUENCE [LARGE SCALE GENOMIC DNA]</scope>
</reference>
<feature type="coiled-coil region" evidence="1">
    <location>
        <begin position="314"/>
        <end position="348"/>
    </location>
</feature>
<feature type="region of interest" description="Disordered" evidence="2">
    <location>
        <begin position="1109"/>
        <end position="1146"/>
    </location>
</feature>
<evidence type="ECO:0000313" key="3">
    <source>
        <dbReference type="EMBL" id="SYZ63741.1"/>
    </source>
</evidence>
<dbReference type="Proteomes" id="UP000319462">
    <property type="component" value="Chromosome 12"/>
</dbReference>
<keyword evidence="1" id="KW-0175">Coiled coil</keyword>
<evidence type="ECO:0000256" key="1">
    <source>
        <dbReference type="SAM" id="Coils"/>
    </source>
</evidence>
<feature type="compositionally biased region" description="Polar residues" evidence="2">
    <location>
        <begin position="56"/>
        <end position="73"/>
    </location>
</feature>
<feature type="region of interest" description="Disordered" evidence="2">
    <location>
        <begin position="161"/>
        <end position="204"/>
    </location>
</feature>
<protein>
    <submittedName>
        <fullName evidence="3">Hypothetical_protein</fullName>
    </submittedName>
</protein>
<feature type="compositionally biased region" description="Low complexity" evidence="2">
    <location>
        <begin position="44"/>
        <end position="55"/>
    </location>
</feature>
<name>A0A3P3Z0H4_LEIBR</name>
<feature type="compositionally biased region" description="Polar residues" evidence="2">
    <location>
        <begin position="991"/>
        <end position="1000"/>
    </location>
</feature>